<comment type="cofactor">
    <cofactor evidence="1">
        <name>Mg(2+)</name>
        <dbReference type="ChEBI" id="CHEBI:18420"/>
    </cofactor>
</comment>
<dbReference type="PANTHER" id="PTHR43281:SF1">
    <property type="entry name" value="FARNESYL DIPHOSPHATE SYNTHASE"/>
    <property type="match status" value="1"/>
</dbReference>
<reference evidence="8" key="1">
    <citation type="journal article" date="2020" name="mSystems">
        <title>Genome- and Community-Level Interaction Insights into Carbon Utilization and Element Cycling Functions of Hydrothermarchaeota in Hydrothermal Sediment.</title>
        <authorList>
            <person name="Zhou Z."/>
            <person name="Liu Y."/>
            <person name="Xu W."/>
            <person name="Pan J."/>
            <person name="Luo Z.H."/>
            <person name="Li M."/>
        </authorList>
    </citation>
    <scope>NUCLEOTIDE SEQUENCE [LARGE SCALE GENOMIC DNA]</scope>
    <source>
        <strain evidence="8">SpSt-488</strain>
    </source>
</reference>
<comment type="similarity">
    <text evidence="2 7">Belongs to the FPP/GGPP synthase family.</text>
</comment>
<keyword evidence="3 7" id="KW-0808">Transferase</keyword>
<organism evidence="8">
    <name type="scientific">candidate division WOR-3 bacterium</name>
    <dbReference type="NCBI Taxonomy" id="2052148"/>
    <lineage>
        <taxon>Bacteria</taxon>
        <taxon>Bacteria division WOR-3</taxon>
    </lineage>
</organism>
<evidence type="ECO:0000256" key="7">
    <source>
        <dbReference type="RuleBase" id="RU004466"/>
    </source>
</evidence>
<protein>
    <recommendedName>
        <fullName evidence="9">Polyprenyl synthetase family protein</fullName>
    </recommendedName>
</protein>
<evidence type="ECO:0000313" key="8">
    <source>
        <dbReference type="EMBL" id="HGK27535.1"/>
    </source>
</evidence>
<dbReference type="PROSITE" id="PS00723">
    <property type="entry name" value="POLYPRENYL_SYNTHASE_1"/>
    <property type="match status" value="1"/>
</dbReference>
<sequence length="281" mass="30028">MGLLERRLREDRRLIDAGLRRALRAESGVPRRLAQAMRYALLGGGKRLRPILALEAFRACGGGELRRVMPFCCGLEMIHAFSLVHDDLPSMDDDDTRRGRPSLHRRFDEATAILAADGLLARGFGLMAECAGPAERVRRVVGMVARAIGPAGMTGGQFADVAEGRVGPARLAVVQRQKTGELIAVALAGGAVLAGAGRSVERALVQAGYAIGALFQLTDDLLDEAQPADRNGNTMVACLGRARTLKRARTMAGRAEAVLRGLGARFELLAELPGSLLVRTE</sequence>
<dbReference type="GO" id="GO:0008299">
    <property type="term" value="P:isoprenoid biosynthetic process"/>
    <property type="evidence" value="ECO:0007669"/>
    <property type="project" value="UniProtKB-KW"/>
</dbReference>
<dbReference type="SUPFAM" id="SSF48576">
    <property type="entry name" value="Terpenoid synthases"/>
    <property type="match status" value="1"/>
</dbReference>
<keyword evidence="6" id="KW-0414">Isoprene biosynthesis</keyword>
<dbReference type="PANTHER" id="PTHR43281">
    <property type="entry name" value="FARNESYL DIPHOSPHATE SYNTHASE"/>
    <property type="match status" value="1"/>
</dbReference>
<keyword evidence="4" id="KW-0479">Metal-binding</keyword>
<proteinExistence type="inferred from homology"/>
<evidence type="ECO:0000256" key="4">
    <source>
        <dbReference type="ARBA" id="ARBA00022723"/>
    </source>
</evidence>
<evidence type="ECO:0000256" key="5">
    <source>
        <dbReference type="ARBA" id="ARBA00022842"/>
    </source>
</evidence>
<dbReference type="InterPro" id="IPR033749">
    <property type="entry name" value="Polyprenyl_synt_CS"/>
</dbReference>
<dbReference type="GO" id="GO:0046872">
    <property type="term" value="F:metal ion binding"/>
    <property type="evidence" value="ECO:0007669"/>
    <property type="project" value="UniProtKB-KW"/>
</dbReference>
<dbReference type="InterPro" id="IPR000092">
    <property type="entry name" value="Polyprenyl_synt"/>
</dbReference>
<evidence type="ECO:0000256" key="6">
    <source>
        <dbReference type="ARBA" id="ARBA00023229"/>
    </source>
</evidence>
<dbReference type="AlphaFoldDB" id="A0A7C4GFC6"/>
<accession>A0A7C4GFC6</accession>
<dbReference type="GO" id="GO:0004659">
    <property type="term" value="F:prenyltransferase activity"/>
    <property type="evidence" value="ECO:0007669"/>
    <property type="project" value="InterPro"/>
</dbReference>
<comment type="caution">
    <text evidence="8">The sequence shown here is derived from an EMBL/GenBank/DDBJ whole genome shotgun (WGS) entry which is preliminary data.</text>
</comment>
<evidence type="ECO:0000256" key="3">
    <source>
        <dbReference type="ARBA" id="ARBA00022679"/>
    </source>
</evidence>
<dbReference type="SFLD" id="SFLDS00005">
    <property type="entry name" value="Isoprenoid_Synthase_Type_I"/>
    <property type="match status" value="1"/>
</dbReference>
<name>A0A7C4GFC6_UNCW3</name>
<dbReference type="PROSITE" id="PS00444">
    <property type="entry name" value="POLYPRENYL_SYNTHASE_2"/>
    <property type="match status" value="1"/>
</dbReference>
<dbReference type="EMBL" id="DSUT01000017">
    <property type="protein sequence ID" value="HGK27535.1"/>
    <property type="molecule type" value="Genomic_DNA"/>
</dbReference>
<keyword evidence="5" id="KW-0460">Magnesium</keyword>
<evidence type="ECO:0000256" key="1">
    <source>
        <dbReference type="ARBA" id="ARBA00001946"/>
    </source>
</evidence>
<evidence type="ECO:0008006" key="9">
    <source>
        <dbReference type="Google" id="ProtNLM"/>
    </source>
</evidence>
<dbReference type="Gene3D" id="1.10.600.10">
    <property type="entry name" value="Farnesyl Diphosphate Synthase"/>
    <property type="match status" value="1"/>
</dbReference>
<dbReference type="Pfam" id="PF00348">
    <property type="entry name" value="polyprenyl_synt"/>
    <property type="match status" value="1"/>
</dbReference>
<evidence type="ECO:0000256" key="2">
    <source>
        <dbReference type="ARBA" id="ARBA00006706"/>
    </source>
</evidence>
<dbReference type="InterPro" id="IPR008949">
    <property type="entry name" value="Isoprenoid_synthase_dom_sf"/>
</dbReference>
<gene>
    <name evidence="8" type="ORF">ENS41_01075</name>
</gene>